<dbReference type="STRING" id="930131.SAMN05216389_11575"/>
<proteinExistence type="predicted"/>
<dbReference type="Pfam" id="PF13561">
    <property type="entry name" value="adh_short_C2"/>
    <property type="match status" value="1"/>
</dbReference>
<organism evidence="1 2">
    <name type="scientific">Oceanobacillus limi</name>
    <dbReference type="NCBI Taxonomy" id="930131"/>
    <lineage>
        <taxon>Bacteria</taxon>
        <taxon>Bacillati</taxon>
        <taxon>Bacillota</taxon>
        <taxon>Bacilli</taxon>
        <taxon>Bacillales</taxon>
        <taxon>Bacillaceae</taxon>
        <taxon>Oceanobacillus</taxon>
    </lineage>
</organism>
<dbReference type="AlphaFoldDB" id="A0A1I0FI94"/>
<dbReference type="OrthoDB" id="306388at2"/>
<dbReference type="Gene3D" id="3.40.50.720">
    <property type="entry name" value="NAD(P)-binding Rossmann-like Domain"/>
    <property type="match status" value="1"/>
</dbReference>
<evidence type="ECO:0000313" key="1">
    <source>
        <dbReference type="EMBL" id="SET57941.1"/>
    </source>
</evidence>
<keyword evidence="2" id="KW-1185">Reference proteome</keyword>
<dbReference type="InterPro" id="IPR002347">
    <property type="entry name" value="SDR_fam"/>
</dbReference>
<protein>
    <submittedName>
        <fullName evidence="1">Enoyl-(Acyl carrier protein) reductase</fullName>
    </submittedName>
</protein>
<reference evidence="1 2" key="1">
    <citation type="submission" date="2016-10" db="EMBL/GenBank/DDBJ databases">
        <authorList>
            <person name="de Groot N.N."/>
        </authorList>
    </citation>
    <scope>NUCLEOTIDE SEQUENCE [LARGE SCALE GENOMIC DNA]</scope>
    <source>
        <strain evidence="1 2">IBRC-M 10780</strain>
    </source>
</reference>
<dbReference type="Proteomes" id="UP000198618">
    <property type="component" value="Unassembled WGS sequence"/>
</dbReference>
<dbReference type="InterPro" id="IPR036291">
    <property type="entry name" value="NAD(P)-bd_dom_sf"/>
</dbReference>
<gene>
    <name evidence="1" type="ORF">SAMN05216389_11575</name>
</gene>
<dbReference type="EMBL" id="FOHE01000015">
    <property type="protein sequence ID" value="SET57941.1"/>
    <property type="molecule type" value="Genomic_DNA"/>
</dbReference>
<name>A0A1I0FI94_9BACI</name>
<accession>A0A1I0FI94</accession>
<dbReference type="SUPFAM" id="SSF51735">
    <property type="entry name" value="NAD(P)-binding Rossmann-fold domains"/>
    <property type="match status" value="1"/>
</dbReference>
<evidence type="ECO:0000313" key="2">
    <source>
        <dbReference type="Proteomes" id="UP000198618"/>
    </source>
</evidence>
<sequence length="63" mass="7331">MNYRWYFRNRILRSGVITLTKCVAQEYGNLGIRVNALTPDAIHTPMIESKFSELLLEKAIKFV</sequence>